<dbReference type="EMBL" id="FNQN01000008">
    <property type="protein sequence ID" value="SEA62506.1"/>
    <property type="molecule type" value="Genomic_DNA"/>
</dbReference>
<dbReference type="STRING" id="37625.SAMN05660420_02664"/>
<evidence type="ECO:0000313" key="1">
    <source>
        <dbReference type="EMBL" id="SEA62506.1"/>
    </source>
</evidence>
<accession>A0A1H4CQ02</accession>
<dbReference type="Proteomes" id="UP000199409">
    <property type="component" value="Unassembled WGS sequence"/>
</dbReference>
<sequence length="45" mass="5144">MSGIFLPIKLFFLGVLTLFFVMINDNLTSSQPTDYICDLQETDNK</sequence>
<name>A0A1H4CQ02_9BACT</name>
<gene>
    <name evidence="1" type="ORF">SAMN05660420_02664</name>
</gene>
<dbReference type="AlphaFoldDB" id="A0A1H4CQ02"/>
<organism evidence="1 2">
    <name type="scientific">Desulfuromusa kysingii</name>
    <dbReference type="NCBI Taxonomy" id="37625"/>
    <lineage>
        <taxon>Bacteria</taxon>
        <taxon>Pseudomonadati</taxon>
        <taxon>Thermodesulfobacteriota</taxon>
        <taxon>Desulfuromonadia</taxon>
        <taxon>Desulfuromonadales</taxon>
        <taxon>Geopsychrobacteraceae</taxon>
        <taxon>Desulfuromusa</taxon>
    </lineage>
</organism>
<evidence type="ECO:0000313" key="2">
    <source>
        <dbReference type="Proteomes" id="UP000199409"/>
    </source>
</evidence>
<proteinExistence type="predicted"/>
<keyword evidence="2" id="KW-1185">Reference proteome</keyword>
<protein>
    <submittedName>
        <fullName evidence="1">Uncharacterized protein</fullName>
    </submittedName>
</protein>
<reference evidence="1 2" key="1">
    <citation type="submission" date="2016-10" db="EMBL/GenBank/DDBJ databases">
        <authorList>
            <person name="de Groot N.N."/>
        </authorList>
    </citation>
    <scope>NUCLEOTIDE SEQUENCE [LARGE SCALE GENOMIC DNA]</scope>
    <source>
        <strain evidence="1 2">DSM 7343</strain>
    </source>
</reference>